<evidence type="ECO:0000256" key="1">
    <source>
        <dbReference type="ARBA" id="ARBA00004496"/>
    </source>
</evidence>
<comment type="function">
    <text evidence="5 6">Responsible for the release of ribosomes from messenger RNA at the termination of protein biosynthesis. May increase the efficiency of translation by recycling ribosomes from one round of translation to another.</text>
</comment>
<keyword evidence="3 6" id="KW-0963">Cytoplasm</keyword>
<comment type="similarity">
    <text evidence="2 6">Belongs to the RRF family.</text>
</comment>
<dbReference type="Proteomes" id="UP000515369">
    <property type="component" value="Chromosome"/>
</dbReference>
<dbReference type="HAMAP" id="MF_00040">
    <property type="entry name" value="RRF"/>
    <property type="match status" value="1"/>
</dbReference>
<comment type="subcellular location">
    <subcellularLocation>
        <location evidence="1 6">Cytoplasm</location>
    </subcellularLocation>
</comment>
<dbReference type="AlphaFoldDB" id="A0A7G5H425"/>
<dbReference type="GO" id="GO:0005829">
    <property type="term" value="C:cytosol"/>
    <property type="evidence" value="ECO:0007669"/>
    <property type="project" value="GOC"/>
</dbReference>
<evidence type="ECO:0000256" key="3">
    <source>
        <dbReference type="ARBA" id="ARBA00022490"/>
    </source>
</evidence>
<dbReference type="CDD" id="cd00520">
    <property type="entry name" value="RRF"/>
    <property type="match status" value="1"/>
</dbReference>
<evidence type="ECO:0000313" key="8">
    <source>
        <dbReference type="EMBL" id="QMW05867.1"/>
    </source>
</evidence>
<dbReference type="EMBL" id="CP059732">
    <property type="protein sequence ID" value="QMW05867.1"/>
    <property type="molecule type" value="Genomic_DNA"/>
</dbReference>
<dbReference type="InterPro" id="IPR023584">
    <property type="entry name" value="Ribosome_recyc_fac_dom"/>
</dbReference>
<accession>A0A7G5H425</accession>
<evidence type="ECO:0000259" key="7">
    <source>
        <dbReference type="Pfam" id="PF01765"/>
    </source>
</evidence>
<protein>
    <recommendedName>
        <fullName evidence="6">Ribosome-recycling factor</fullName>
        <shortName evidence="6">RRF</shortName>
    </recommendedName>
    <alternativeName>
        <fullName evidence="6">Ribosome-releasing factor</fullName>
    </alternativeName>
</protein>
<dbReference type="FunFam" id="1.10.132.20:FF:000001">
    <property type="entry name" value="Ribosome-recycling factor"/>
    <property type="match status" value="1"/>
</dbReference>
<keyword evidence="4 6" id="KW-0648">Protein biosynthesis</keyword>
<evidence type="ECO:0000256" key="6">
    <source>
        <dbReference type="HAMAP-Rule" id="MF_00040"/>
    </source>
</evidence>
<proteinExistence type="inferred from homology"/>
<dbReference type="Gene3D" id="1.10.132.20">
    <property type="entry name" value="Ribosome-recycling factor"/>
    <property type="match status" value="1"/>
</dbReference>
<keyword evidence="9" id="KW-1185">Reference proteome</keyword>
<dbReference type="FunFam" id="3.30.1360.40:FF:000001">
    <property type="entry name" value="Ribosome-recycling factor"/>
    <property type="match status" value="1"/>
</dbReference>
<evidence type="ECO:0000256" key="5">
    <source>
        <dbReference type="ARBA" id="ARBA00025050"/>
    </source>
</evidence>
<dbReference type="SUPFAM" id="SSF55194">
    <property type="entry name" value="Ribosome recycling factor, RRF"/>
    <property type="match status" value="1"/>
</dbReference>
<reference evidence="8 9" key="1">
    <citation type="submission" date="2020-07" db="EMBL/GenBank/DDBJ databases">
        <title>Spirosoma foliorum sp. nov., isolated from the leaves on the Nejang mountain Korea, Republic of.</title>
        <authorList>
            <person name="Ho H."/>
            <person name="Lee Y.-J."/>
            <person name="Nurcahyanto D.-A."/>
            <person name="Kim S.-G."/>
        </authorList>
    </citation>
    <scope>NUCLEOTIDE SEQUENCE [LARGE SCALE GENOMIC DNA]</scope>
    <source>
        <strain evidence="8 9">PL0136</strain>
    </source>
</reference>
<dbReference type="InterPro" id="IPR002661">
    <property type="entry name" value="Ribosome_recyc_fac"/>
</dbReference>
<gene>
    <name evidence="6 8" type="primary">frr</name>
    <name evidence="8" type="ORF">H3H32_13705</name>
</gene>
<name>A0A7G5H425_9BACT</name>
<dbReference type="PANTHER" id="PTHR20982">
    <property type="entry name" value="RIBOSOME RECYCLING FACTOR"/>
    <property type="match status" value="1"/>
</dbReference>
<sequence>MEEIELFLDDAKDTMEKALKHLAIELTKIRAGKANASMLDGIQVEYYGMLSPLHTVASINTPDARTISIKPFEKKLIGEVEKAIRNSNLGLNPNNDGEQIRLSIPPLTEERRRDLVKKVKQEVETAKVNVRNIRKDTNDDIRKLTKDGVSEDAVKIGEERVQKLTDAFIARVDEIFVAKEKDILIV</sequence>
<dbReference type="NCBIfam" id="TIGR00496">
    <property type="entry name" value="frr"/>
    <property type="match status" value="1"/>
</dbReference>
<dbReference type="GO" id="GO:0043023">
    <property type="term" value="F:ribosomal large subunit binding"/>
    <property type="evidence" value="ECO:0007669"/>
    <property type="project" value="TreeGrafter"/>
</dbReference>
<dbReference type="PANTHER" id="PTHR20982:SF3">
    <property type="entry name" value="MITOCHONDRIAL RIBOSOME RECYCLING FACTOR PSEUDO 1"/>
    <property type="match status" value="1"/>
</dbReference>
<dbReference type="KEGG" id="sfol:H3H32_13705"/>
<dbReference type="RefSeq" id="WP_182463241.1">
    <property type="nucleotide sequence ID" value="NZ_CP059732.1"/>
</dbReference>
<organism evidence="8 9">
    <name type="scientific">Spirosoma foliorum</name>
    <dbReference type="NCBI Taxonomy" id="2710596"/>
    <lineage>
        <taxon>Bacteria</taxon>
        <taxon>Pseudomonadati</taxon>
        <taxon>Bacteroidota</taxon>
        <taxon>Cytophagia</taxon>
        <taxon>Cytophagales</taxon>
        <taxon>Cytophagaceae</taxon>
        <taxon>Spirosoma</taxon>
    </lineage>
</organism>
<feature type="domain" description="Ribosome recycling factor" evidence="7">
    <location>
        <begin position="25"/>
        <end position="184"/>
    </location>
</feature>
<evidence type="ECO:0000313" key="9">
    <source>
        <dbReference type="Proteomes" id="UP000515369"/>
    </source>
</evidence>
<dbReference type="Gene3D" id="3.30.1360.40">
    <property type="match status" value="1"/>
</dbReference>
<dbReference type="InterPro" id="IPR036191">
    <property type="entry name" value="RRF_sf"/>
</dbReference>
<evidence type="ECO:0000256" key="2">
    <source>
        <dbReference type="ARBA" id="ARBA00005912"/>
    </source>
</evidence>
<evidence type="ECO:0000256" key="4">
    <source>
        <dbReference type="ARBA" id="ARBA00022917"/>
    </source>
</evidence>
<dbReference type="GO" id="GO:0002184">
    <property type="term" value="P:cytoplasmic translational termination"/>
    <property type="evidence" value="ECO:0007669"/>
    <property type="project" value="TreeGrafter"/>
</dbReference>
<dbReference type="Pfam" id="PF01765">
    <property type="entry name" value="RRF"/>
    <property type="match status" value="1"/>
</dbReference>